<dbReference type="GO" id="GO:0050661">
    <property type="term" value="F:NADP binding"/>
    <property type="evidence" value="ECO:0007669"/>
    <property type="project" value="InterPro"/>
</dbReference>
<dbReference type="PANTHER" id="PTHR43539">
    <property type="entry name" value="FLAVIN-BINDING MONOOXYGENASE-LIKE PROTEIN (AFU_ORTHOLOGUE AFUA_4G09220)"/>
    <property type="match status" value="1"/>
</dbReference>
<dbReference type="InterPro" id="IPR020946">
    <property type="entry name" value="Flavin_mOase-like"/>
</dbReference>
<dbReference type="Pfam" id="PF00743">
    <property type="entry name" value="FMO-like"/>
    <property type="match status" value="1"/>
</dbReference>
<evidence type="ECO:0000256" key="2">
    <source>
        <dbReference type="ARBA" id="ARBA00022827"/>
    </source>
</evidence>
<sequence>MATQTVVKVPSSDRVEPGSFPLQLATLPSSSLAPRDASSVAESWVASFNKVIGRPELANISEVFLPESYWRDQLCLSWDFHCLQGPEKIASLIKNSKDGCRISSVSLDKSTELRSPVASTLGEAPVIQTFLTIETDVGYGKGVVKLANDSGTWKAFTLFTFLERLRGHEEVTGKKRPNGVEHGEHTSRKNWLDRRNAEEEFEGGEEPSVLIIGAGQSGLTAAARLKMLGVKTLIIDRENRIGDSWRNRYHQLVLHDPVWFDHLPYLPFPESWPVFTPKDKLGDWFESYVKLLELNVWTKTSIAKSSWDDASGKWTISLDRIKDGKEISRIVRPKHVIQATGHSGEPNFPSHIKGLSTFKGARLVHSSQFSGAIPSHGQNKKAIVVGCCNSGHDIAQDFYENGYSVTMVQRSSTFVVSAETNLNSLAPLYAEGPYETFEADALFHSMSNQVIKRQHVASTQAQNKADEKILQGLEKAGFKTDKGPDGSGLWIKYLQRGGGYYLDVGCSQLIIDGKVKIKQGQEIEEVLPTGLKFSDGEVLEADEIVFATGYLNMRTQCRKIFGDEVADRVKDVWGFDEEGEIRTMWRKSGHPGFWFMGGNLALCRWFSKLLALQIKGLEEGIYKYEDL</sequence>
<dbReference type="InterPro" id="IPR036188">
    <property type="entry name" value="FAD/NAD-bd_sf"/>
</dbReference>
<dbReference type="OrthoDB" id="74360at2759"/>
<dbReference type="STRING" id="913774.A0A0C3CNC3"/>
<dbReference type="InterPro" id="IPR050982">
    <property type="entry name" value="Auxin_biosynth/cation_transpt"/>
</dbReference>
<dbReference type="Gene3D" id="3.50.50.60">
    <property type="entry name" value="FAD/NAD(P)-binding domain"/>
    <property type="match status" value="1"/>
</dbReference>
<dbReference type="SUPFAM" id="SSF51905">
    <property type="entry name" value="FAD/NAD(P)-binding domain"/>
    <property type="match status" value="1"/>
</dbReference>
<dbReference type="GO" id="GO:0004499">
    <property type="term" value="F:N,N-dimethylaniline monooxygenase activity"/>
    <property type="evidence" value="ECO:0007669"/>
    <property type="project" value="InterPro"/>
</dbReference>
<gene>
    <name evidence="4" type="ORF">OIDMADRAFT_145993</name>
</gene>
<accession>A0A0C3CNC3</accession>
<proteinExistence type="predicted"/>
<name>A0A0C3CNC3_OIDMZ</name>
<dbReference type="GO" id="GO:0050660">
    <property type="term" value="F:flavin adenine dinucleotide binding"/>
    <property type="evidence" value="ECO:0007669"/>
    <property type="project" value="InterPro"/>
</dbReference>
<evidence type="ECO:0008006" key="6">
    <source>
        <dbReference type="Google" id="ProtNLM"/>
    </source>
</evidence>
<reference evidence="5" key="2">
    <citation type="submission" date="2015-01" db="EMBL/GenBank/DDBJ databases">
        <title>Evolutionary Origins and Diversification of the Mycorrhizal Mutualists.</title>
        <authorList>
            <consortium name="DOE Joint Genome Institute"/>
            <consortium name="Mycorrhizal Genomics Consortium"/>
            <person name="Kohler A."/>
            <person name="Kuo A."/>
            <person name="Nagy L.G."/>
            <person name="Floudas D."/>
            <person name="Copeland A."/>
            <person name="Barry K.W."/>
            <person name="Cichocki N."/>
            <person name="Veneault-Fourrey C."/>
            <person name="LaButti K."/>
            <person name="Lindquist E.A."/>
            <person name="Lipzen A."/>
            <person name="Lundell T."/>
            <person name="Morin E."/>
            <person name="Murat C."/>
            <person name="Riley R."/>
            <person name="Ohm R."/>
            <person name="Sun H."/>
            <person name="Tunlid A."/>
            <person name="Henrissat B."/>
            <person name="Grigoriev I.V."/>
            <person name="Hibbett D.S."/>
            <person name="Martin F."/>
        </authorList>
    </citation>
    <scope>NUCLEOTIDE SEQUENCE [LARGE SCALE GENOMIC DNA]</scope>
    <source>
        <strain evidence="5">Zn</strain>
    </source>
</reference>
<dbReference type="EMBL" id="KN832877">
    <property type="protein sequence ID" value="KIN00554.1"/>
    <property type="molecule type" value="Genomic_DNA"/>
</dbReference>
<keyword evidence="2" id="KW-0274">FAD</keyword>
<dbReference type="Proteomes" id="UP000054321">
    <property type="component" value="Unassembled WGS sequence"/>
</dbReference>
<dbReference type="HOGENOM" id="CLU_015676_1_0_1"/>
<organism evidence="4 5">
    <name type="scientific">Oidiodendron maius (strain Zn)</name>
    <dbReference type="NCBI Taxonomy" id="913774"/>
    <lineage>
        <taxon>Eukaryota</taxon>
        <taxon>Fungi</taxon>
        <taxon>Dikarya</taxon>
        <taxon>Ascomycota</taxon>
        <taxon>Pezizomycotina</taxon>
        <taxon>Leotiomycetes</taxon>
        <taxon>Leotiomycetes incertae sedis</taxon>
        <taxon>Myxotrichaceae</taxon>
        <taxon>Oidiodendron</taxon>
    </lineage>
</organism>
<dbReference type="PRINTS" id="PR00411">
    <property type="entry name" value="PNDRDTASEI"/>
</dbReference>
<dbReference type="PANTHER" id="PTHR43539:SF68">
    <property type="entry name" value="FLAVIN-BINDING MONOOXYGENASE-LIKE PROTEIN (AFU_ORTHOLOGUE AFUA_4G09220)"/>
    <property type="match status" value="1"/>
</dbReference>
<keyword evidence="3" id="KW-0560">Oxidoreductase</keyword>
<keyword evidence="5" id="KW-1185">Reference proteome</keyword>
<evidence type="ECO:0000256" key="1">
    <source>
        <dbReference type="ARBA" id="ARBA00022630"/>
    </source>
</evidence>
<keyword evidence="1" id="KW-0285">Flavoprotein</keyword>
<evidence type="ECO:0000313" key="5">
    <source>
        <dbReference type="Proteomes" id="UP000054321"/>
    </source>
</evidence>
<reference evidence="4 5" key="1">
    <citation type="submission" date="2014-04" db="EMBL/GenBank/DDBJ databases">
        <authorList>
            <consortium name="DOE Joint Genome Institute"/>
            <person name="Kuo A."/>
            <person name="Martino E."/>
            <person name="Perotto S."/>
            <person name="Kohler A."/>
            <person name="Nagy L.G."/>
            <person name="Floudas D."/>
            <person name="Copeland A."/>
            <person name="Barry K.W."/>
            <person name="Cichocki N."/>
            <person name="Veneault-Fourrey C."/>
            <person name="LaButti K."/>
            <person name="Lindquist E.A."/>
            <person name="Lipzen A."/>
            <person name="Lundell T."/>
            <person name="Morin E."/>
            <person name="Murat C."/>
            <person name="Sun H."/>
            <person name="Tunlid A."/>
            <person name="Henrissat B."/>
            <person name="Grigoriev I.V."/>
            <person name="Hibbett D.S."/>
            <person name="Martin F."/>
            <person name="Nordberg H.P."/>
            <person name="Cantor M.N."/>
            <person name="Hua S.X."/>
        </authorList>
    </citation>
    <scope>NUCLEOTIDE SEQUENCE [LARGE SCALE GENOMIC DNA]</scope>
    <source>
        <strain evidence="4 5">Zn</strain>
    </source>
</reference>
<evidence type="ECO:0000256" key="3">
    <source>
        <dbReference type="ARBA" id="ARBA00023002"/>
    </source>
</evidence>
<dbReference type="AlphaFoldDB" id="A0A0C3CNC3"/>
<protein>
    <recommendedName>
        <fullName evidence="6">FAD/NAD(P)-binding domain-containing protein</fullName>
    </recommendedName>
</protein>
<evidence type="ECO:0000313" key="4">
    <source>
        <dbReference type="EMBL" id="KIN00554.1"/>
    </source>
</evidence>
<dbReference type="InParanoid" id="A0A0C3CNC3"/>